<comment type="caution">
    <text evidence="11">The sequence shown here is derived from an EMBL/GenBank/DDBJ whole genome shotgun (WGS) entry which is preliminary data.</text>
</comment>
<dbReference type="InterPro" id="IPR001382">
    <property type="entry name" value="Glyco_hydro_47"/>
</dbReference>
<evidence type="ECO:0000256" key="3">
    <source>
        <dbReference type="ARBA" id="ARBA00007658"/>
    </source>
</evidence>
<dbReference type="Pfam" id="PF01532">
    <property type="entry name" value="Glyco_hydro_47"/>
    <property type="match status" value="1"/>
</dbReference>
<comment type="pathway">
    <text evidence="2">Protein modification; protein glycosylation.</text>
</comment>
<dbReference type="GO" id="GO:0005975">
    <property type="term" value="P:carbohydrate metabolic process"/>
    <property type="evidence" value="ECO:0007669"/>
    <property type="project" value="InterPro"/>
</dbReference>
<feature type="active site" evidence="6">
    <location>
        <position position="476"/>
    </location>
</feature>
<evidence type="ECO:0000256" key="9">
    <source>
        <dbReference type="RuleBase" id="RU361193"/>
    </source>
</evidence>
<evidence type="ECO:0000256" key="6">
    <source>
        <dbReference type="PIRSR" id="PIRSR601382-1"/>
    </source>
</evidence>
<comment type="similarity">
    <text evidence="3 9">Belongs to the glycosyl hydrolase 47 family.</text>
</comment>
<sequence>MASIFNQIQGRVPRRYVALVAFFFFVTLFLWSGLDIVPRPSNNVGRFKYVPSSYNWAKAKVYHPVKDMKMLPQGTPIAFPKVQLKNHSENQDATSSTRKLAVKKAFIKSWEAYKTHAWGKDQLQPLSGGGKDTFSGWLAQLVDALDTLWIMDLKEDFNLAVKEVAVIDWATTHDNNVINLFEVTIRYLGGLLAAYDLSQEPVLRAKAIELGDALYATFDTPNRLPSHWLDYAKAKKGETTAEDSMSGAAGGTLCMEFTRLSQITGDPKYYDATERVKQFYYRFQNETSLPGLWPVAMNFRDEKIIETRYTLGAGADSMYEYLVKMPVLLGGLDPQYPEMAIKALDTAKDNLLYRPMTPKDENILMAGNALVDHGNVERIYEMQHLTCFAGGMYAMAGKLFKRDDFVDLGSRLSSGCVWAYNSFASGIMPEAADLVGCKKLDGPCPYDETLLPLSTDPRLPPGFVNVKAKHYLLRPEAIESVFYMYRITGDQVWRDTAWKLWENIVRETEVDLAFAIVEDVTVSKGANGDVMETFWLAETLKYFYLIFDDEGVIDLDEWVFNTEAHPFKRPVV</sequence>
<feature type="binding site" evidence="7">
    <location>
        <position position="562"/>
    </location>
    <ligand>
        <name>Ca(2+)</name>
        <dbReference type="ChEBI" id="CHEBI:29108"/>
    </ligand>
</feature>
<evidence type="ECO:0000313" key="11">
    <source>
        <dbReference type="EMBL" id="KAK4075444.1"/>
    </source>
</evidence>
<keyword evidence="7" id="KW-0106">Calcium</keyword>
<dbReference type="AlphaFoldDB" id="A0AAE1IFT6"/>
<feature type="transmembrane region" description="Helical" evidence="10">
    <location>
        <begin position="16"/>
        <end position="34"/>
    </location>
</feature>
<keyword evidence="10" id="KW-1133">Transmembrane helix</keyword>
<dbReference type="PANTHER" id="PTHR11742">
    <property type="entry name" value="MANNOSYL-OLIGOSACCHARIDE ALPHA-1,2-MANNOSIDASE-RELATED"/>
    <property type="match status" value="1"/>
</dbReference>
<keyword evidence="10" id="KW-0812">Transmembrane</keyword>
<protein>
    <recommendedName>
        <fullName evidence="9">alpha-1,2-Mannosidase</fullName>
        <ecNumber evidence="9">3.2.1.-</ecNumber>
    </recommendedName>
</protein>
<proteinExistence type="inferred from homology"/>
<gene>
    <name evidence="11" type="ORF">Triagg1_4565</name>
</gene>
<feature type="active site" description="Proton donor" evidence="6">
    <location>
        <position position="430"/>
    </location>
</feature>
<dbReference type="GeneID" id="87918887"/>
<keyword evidence="4 9" id="KW-0378">Hydrolase</keyword>
<dbReference type="EC" id="3.2.1.-" evidence="9"/>
<evidence type="ECO:0000256" key="1">
    <source>
        <dbReference type="ARBA" id="ARBA00001913"/>
    </source>
</evidence>
<evidence type="ECO:0000313" key="12">
    <source>
        <dbReference type="Proteomes" id="UP001273209"/>
    </source>
</evidence>
<dbReference type="PRINTS" id="PR00747">
    <property type="entry name" value="GLYHDRLASE47"/>
</dbReference>
<evidence type="ECO:0000256" key="10">
    <source>
        <dbReference type="SAM" id="Phobius"/>
    </source>
</evidence>
<evidence type="ECO:0000256" key="8">
    <source>
        <dbReference type="PIRSR" id="PIRSR601382-3"/>
    </source>
</evidence>
<evidence type="ECO:0000256" key="7">
    <source>
        <dbReference type="PIRSR" id="PIRSR601382-2"/>
    </source>
</evidence>
<name>A0AAE1IFT6_9HYPO</name>
<evidence type="ECO:0000256" key="4">
    <source>
        <dbReference type="ARBA" id="ARBA00022801"/>
    </source>
</evidence>
<dbReference type="GO" id="GO:0005509">
    <property type="term" value="F:calcium ion binding"/>
    <property type="evidence" value="ECO:0007669"/>
    <property type="project" value="InterPro"/>
</dbReference>
<keyword evidence="7" id="KW-0479">Metal-binding</keyword>
<dbReference type="Proteomes" id="UP001273209">
    <property type="component" value="Unassembled WGS sequence"/>
</dbReference>
<dbReference type="InterPro" id="IPR036026">
    <property type="entry name" value="Seven-hairpin_glycosidases"/>
</dbReference>
<dbReference type="GO" id="GO:0016020">
    <property type="term" value="C:membrane"/>
    <property type="evidence" value="ECO:0007669"/>
    <property type="project" value="InterPro"/>
</dbReference>
<keyword evidence="5 8" id="KW-1015">Disulfide bond</keyword>
<feature type="active site" evidence="6">
    <location>
        <position position="316"/>
    </location>
</feature>
<dbReference type="Gene3D" id="1.50.10.10">
    <property type="match status" value="1"/>
</dbReference>
<dbReference type="PANTHER" id="PTHR11742:SF89">
    <property type="entry name" value="ALPHA-1,2-MANNOSIDASE"/>
    <property type="match status" value="1"/>
</dbReference>
<keyword evidence="9" id="KW-0326">Glycosidase</keyword>
<feature type="disulfide bond" evidence="8">
    <location>
        <begin position="387"/>
        <end position="416"/>
    </location>
</feature>
<evidence type="ECO:0000256" key="5">
    <source>
        <dbReference type="ARBA" id="ARBA00023157"/>
    </source>
</evidence>
<keyword evidence="10" id="KW-0472">Membrane</keyword>
<organism evidence="11 12">
    <name type="scientific">Trichoderma aggressivum f. europaeum</name>
    <dbReference type="NCBI Taxonomy" id="173218"/>
    <lineage>
        <taxon>Eukaryota</taxon>
        <taxon>Fungi</taxon>
        <taxon>Dikarya</taxon>
        <taxon>Ascomycota</taxon>
        <taxon>Pezizomycotina</taxon>
        <taxon>Sordariomycetes</taxon>
        <taxon>Hypocreomycetidae</taxon>
        <taxon>Hypocreales</taxon>
        <taxon>Hypocreaceae</taxon>
        <taxon>Trichoderma</taxon>
    </lineage>
</organism>
<keyword evidence="12" id="KW-1185">Reference proteome</keyword>
<dbReference type="GO" id="GO:0036503">
    <property type="term" value="P:ERAD pathway"/>
    <property type="evidence" value="ECO:0007669"/>
    <property type="project" value="UniProtKB-ARBA"/>
</dbReference>
<dbReference type="SUPFAM" id="SSF48225">
    <property type="entry name" value="Seven-hairpin glycosidases"/>
    <property type="match status" value="1"/>
</dbReference>
<accession>A0AAE1IFT6</accession>
<dbReference type="EMBL" id="JAWRVG010000014">
    <property type="protein sequence ID" value="KAK4075444.1"/>
    <property type="molecule type" value="Genomic_DNA"/>
</dbReference>
<dbReference type="GO" id="GO:0004571">
    <property type="term" value="F:mannosyl-oligosaccharide 1,2-alpha-mannosidase activity"/>
    <property type="evidence" value="ECO:0007669"/>
    <property type="project" value="InterPro"/>
</dbReference>
<dbReference type="InterPro" id="IPR012341">
    <property type="entry name" value="6hp_glycosidase-like_sf"/>
</dbReference>
<feature type="active site" description="Proton donor" evidence="6">
    <location>
        <position position="182"/>
    </location>
</feature>
<evidence type="ECO:0000256" key="2">
    <source>
        <dbReference type="ARBA" id="ARBA00004922"/>
    </source>
</evidence>
<reference evidence="11" key="1">
    <citation type="submission" date="2023-11" db="EMBL/GenBank/DDBJ databases">
        <title>The genome sequences of three competitors of mushroom-forming fungi.</title>
        <authorList>
            <person name="Beijen E."/>
            <person name="Ohm R.A."/>
        </authorList>
    </citation>
    <scope>NUCLEOTIDE SEQUENCE</scope>
    <source>
        <strain evidence="11">CBS 100526</strain>
    </source>
</reference>
<dbReference type="GO" id="GO:0005783">
    <property type="term" value="C:endoplasmic reticulum"/>
    <property type="evidence" value="ECO:0007669"/>
    <property type="project" value="TreeGrafter"/>
</dbReference>
<dbReference type="RefSeq" id="XP_062756582.1">
    <property type="nucleotide sequence ID" value="XM_062898982.1"/>
</dbReference>
<dbReference type="InterPro" id="IPR050749">
    <property type="entry name" value="Glycosyl_Hydrolase_47"/>
</dbReference>
<comment type="cofactor">
    <cofactor evidence="1 7">
        <name>Ca(2+)</name>
        <dbReference type="ChEBI" id="CHEBI:29108"/>
    </cofactor>
</comment>